<keyword evidence="1" id="KW-0238">DNA-binding</keyword>
<dbReference type="Gene3D" id="1.10.260.40">
    <property type="entry name" value="lambda repressor-like DNA-binding domains"/>
    <property type="match status" value="1"/>
</dbReference>
<dbReference type="Pfam" id="PF12844">
    <property type="entry name" value="HTH_19"/>
    <property type="match status" value="1"/>
</dbReference>
<accession>A0A2H4J3K6</accession>
<dbReference type="PANTHER" id="PTHR46558">
    <property type="entry name" value="TRACRIPTIONAL REGULATORY PROTEIN-RELATED-RELATED"/>
    <property type="match status" value="1"/>
</dbReference>
<evidence type="ECO:0000256" key="1">
    <source>
        <dbReference type="ARBA" id="ARBA00023125"/>
    </source>
</evidence>
<dbReference type="GO" id="GO:0003677">
    <property type="term" value="F:DNA binding"/>
    <property type="evidence" value="ECO:0007669"/>
    <property type="project" value="UniProtKB-KW"/>
</dbReference>
<sequence>MTDTIETFSLKGARNEFDYTQEQIADKLGVSRAQYIAWEKGDVVPKSMVVYALAYIYGINADLLRVSKKI</sequence>
<dbReference type="EMBL" id="MF417909">
    <property type="protein sequence ID" value="ASN70578.1"/>
    <property type="molecule type" value="Genomic_DNA"/>
</dbReference>
<dbReference type="EMBL" id="MF417895">
    <property type="protein sequence ID" value="ASN69740.1"/>
    <property type="molecule type" value="Genomic_DNA"/>
</dbReference>
<dbReference type="InterPro" id="IPR001387">
    <property type="entry name" value="Cro/C1-type_HTH"/>
</dbReference>
<evidence type="ECO:0000313" key="4">
    <source>
        <dbReference type="EMBL" id="ASN70578.1"/>
    </source>
</evidence>
<dbReference type="PROSITE" id="PS50943">
    <property type="entry name" value="HTH_CROC1"/>
    <property type="match status" value="1"/>
</dbReference>
<gene>
    <name evidence="3" type="ORF">10AX1_32</name>
    <name evidence="4" type="ORF">10F7_11</name>
</gene>
<dbReference type="SMART" id="SM00530">
    <property type="entry name" value="HTH_XRE"/>
    <property type="match status" value="1"/>
</dbReference>
<name>A0A2H4J3K6_9CAUD</name>
<dbReference type="SUPFAM" id="SSF47413">
    <property type="entry name" value="lambda repressor-like DNA-binding domains"/>
    <property type="match status" value="1"/>
</dbReference>
<dbReference type="InterPro" id="IPR010982">
    <property type="entry name" value="Lambda_DNA-bd_dom_sf"/>
</dbReference>
<dbReference type="PANTHER" id="PTHR46558:SF4">
    <property type="entry name" value="DNA-BIDING PHAGE PROTEIN"/>
    <property type="match status" value="1"/>
</dbReference>
<organism evidence="3">
    <name type="scientific">uncultured Caudovirales phage</name>
    <dbReference type="NCBI Taxonomy" id="2100421"/>
    <lineage>
        <taxon>Viruses</taxon>
        <taxon>Duplodnaviria</taxon>
        <taxon>Heunggongvirae</taxon>
        <taxon>Uroviricota</taxon>
        <taxon>Caudoviricetes</taxon>
        <taxon>Peduoviridae</taxon>
        <taxon>Maltschvirus</taxon>
        <taxon>Maltschvirus maltsch</taxon>
    </lineage>
</organism>
<evidence type="ECO:0000313" key="3">
    <source>
        <dbReference type="EMBL" id="ASN69740.1"/>
    </source>
</evidence>
<feature type="domain" description="HTH cro/C1-type" evidence="2">
    <location>
        <begin position="10"/>
        <end position="64"/>
    </location>
</feature>
<reference evidence="3" key="1">
    <citation type="submission" date="2017-06" db="EMBL/GenBank/DDBJ databases">
        <title>Novel phages from South African skin metaviromes.</title>
        <authorList>
            <person name="van Zyl L.J."/>
            <person name="Abrahams Y."/>
            <person name="Stander E.A."/>
            <person name="Kirby B.M."/>
            <person name="Clavaud C."/>
            <person name="Farcet C."/>
            <person name="Breton L."/>
            <person name="Trindade M.I."/>
        </authorList>
    </citation>
    <scope>NUCLEOTIDE SEQUENCE</scope>
</reference>
<proteinExistence type="predicted"/>
<dbReference type="CDD" id="cd00093">
    <property type="entry name" value="HTH_XRE"/>
    <property type="match status" value="1"/>
</dbReference>
<evidence type="ECO:0000259" key="2">
    <source>
        <dbReference type="PROSITE" id="PS50943"/>
    </source>
</evidence>
<protein>
    <recommendedName>
        <fullName evidence="2">HTH cro/C1-type domain-containing protein</fullName>
    </recommendedName>
</protein>